<sequence>MSRDPYRILAVTKDADQIELKAAYRLALLKYHPDKGGGKYTVDDINLAYQTLTDSQETSKKDFVPVQFSEIVDLADMEDNGVQWVRKCRCGADGYVLTEADLEANGEADEIAVQCTGCSIWILVQYTVEEE</sequence>
<dbReference type="SMART" id="SM00271">
    <property type="entry name" value="DnaJ"/>
    <property type="match status" value="1"/>
</dbReference>
<comment type="caution">
    <text evidence="8">The sequence shown here is derived from an EMBL/GenBank/DDBJ whole genome shotgun (WGS) entry which is preliminary data.</text>
</comment>
<dbReference type="PROSITE" id="PS50076">
    <property type="entry name" value="DNAJ_2"/>
    <property type="match status" value="1"/>
</dbReference>
<evidence type="ECO:0000313" key="9">
    <source>
        <dbReference type="Proteomes" id="UP000238350"/>
    </source>
</evidence>
<dbReference type="Pfam" id="PF05207">
    <property type="entry name" value="Zn_ribbon_CSL"/>
    <property type="match status" value="1"/>
</dbReference>
<evidence type="ECO:0000259" key="7">
    <source>
        <dbReference type="PROSITE" id="PS51074"/>
    </source>
</evidence>
<dbReference type="InterPro" id="IPR001623">
    <property type="entry name" value="DnaJ_domain"/>
</dbReference>
<feature type="domain" description="J" evidence="6">
    <location>
        <begin position="4"/>
        <end position="57"/>
    </location>
</feature>
<protein>
    <recommendedName>
        <fullName evidence="3">Diphthamide biosynthesis protein 4</fullName>
    </recommendedName>
</protein>
<dbReference type="GO" id="GO:0046872">
    <property type="term" value="F:metal ion binding"/>
    <property type="evidence" value="ECO:0007669"/>
    <property type="project" value="UniProtKB-KW"/>
</dbReference>
<comment type="similarity">
    <text evidence="2">Belongs to the DPH4 family.</text>
</comment>
<organism evidence="8 9">
    <name type="scientific">Wickerhamiella sorbophila</name>
    <dbReference type="NCBI Taxonomy" id="45607"/>
    <lineage>
        <taxon>Eukaryota</taxon>
        <taxon>Fungi</taxon>
        <taxon>Dikarya</taxon>
        <taxon>Ascomycota</taxon>
        <taxon>Saccharomycotina</taxon>
        <taxon>Dipodascomycetes</taxon>
        <taxon>Dipodascales</taxon>
        <taxon>Trichomonascaceae</taxon>
        <taxon>Wickerhamiella</taxon>
    </lineage>
</organism>
<dbReference type="PROSITE" id="PS51074">
    <property type="entry name" value="DPH_MB"/>
    <property type="match status" value="1"/>
</dbReference>
<reference evidence="8 9" key="1">
    <citation type="submission" date="2017-04" db="EMBL/GenBank/DDBJ databases">
        <title>Genome sequencing of [Candida] sorbophila.</title>
        <authorList>
            <person name="Ahn J.O."/>
        </authorList>
    </citation>
    <scope>NUCLEOTIDE SEQUENCE [LARGE SCALE GENOMIC DNA]</scope>
    <source>
        <strain evidence="8 9">DS02</strain>
    </source>
</reference>
<proteinExistence type="inferred from homology"/>
<feature type="domain" description="DPH-type MB" evidence="7">
    <location>
        <begin position="65"/>
        <end position="127"/>
    </location>
</feature>
<name>A0A2T0FFZ8_9ASCO</name>
<keyword evidence="4" id="KW-0479">Metal-binding</keyword>
<dbReference type="OrthoDB" id="445556at2759"/>
<dbReference type="SUPFAM" id="SSF46565">
    <property type="entry name" value="Chaperone J-domain"/>
    <property type="match status" value="1"/>
</dbReference>
<dbReference type="UniPathway" id="UPA00559"/>
<evidence type="ECO:0000256" key="4">
    <source>
        <dbReference type="ARBA" id="ARBA00022723"/>
    </source>
</evidence>
<dbReference type="STRING" id="45607.A0A2T0FFZ8"/>
<evidence type="ECO:0000256" key="2">
    <source>
        <dbReference type="ARBA" id="ARBA00006169"/>
    </source>
</evidence>
<evidence type="ECO:0000313" key="8">
    <source>
        <dbReference type="EMBL" id="PRT53904.1"/>
    </source>
</evidence>
<keyword evidence="9" id="KW-1185">Reference proteome</keyword>
<dbReference type="InterPro" id="IPR007872">
    <property type="entry name" value="DPH_MB_dom"/>
</dbReference>
<dbReference type="Proteomes" id="UP000238350">
    <property type="component" value="Unassembled WGS sequence"/>
</dbReference>
<dbReference type="AlphaFoldDB" id="A0A2T0FFZ8"/>
<dbReference type="InterPro" id="IPR036869">
    <property type="entry name" value="J_dom_sf"/>
</dbReference>
<accession>A0A2T0FFZ8</accession>
<comment type="function">
    <text evidence="1">Required for the first step of diphthamide biosynthesis, the transfer of 3-amino-3-carboxypropyl from S-adenosyl-L-methionine to a histidine residue. Diphthamide is a post-translational modification of histidine which occurs in elongation factor 2.</text>
</comment>
<dbReference type="Gene3D" id="3.10.660.10">
    <property type="entry name" value="DPH Zinc finger"/>
    <property type="match status" value="1"/>
</dbReference>
<dbReference type="Gene3D" id="1.10.287.110">
    <property type="entry name" value="DnaJ domain"/>
    <property type="match status" value="1"/>
</dbReference>
<evidence type="ECO:0000256" key="5">
    <source>
        <dbReference type="ARBA" id="ARBA00023004"/>
    </source>
</evidence>
<keyword evidence="5" id="KW-0408">Iron</keyword>
<dbReference type="PRINTS" id="PR00625">
    <property type="entry name" value="JDOMAIN"/>
</dbReference>
<dbReference type="SUPFAM" id="SSF144217">
    <property type="entry name" value="CSL zinc finger"/>
    <property type="match status" value="1"/>
</dbReference>
<dbReference type="EMBL" id="NDIQ01000001">
    <property type="protein sequence ID" value="PRT53904.1"/>
    <property type="molecule type" value="Genomic_DNA"/>
</dbReference>
<dbReference type="RefSeq" id="XP_024663850.1">
    <property type="nucleotide sequence ID" value="XM_024808082.1"/>
</dbReference>
<gene>
    <name evidence="8" type="ORF">B9G98_01524</name>
</gene>
<dbReference type="GO" id="GO:0017183">
    <property type="term" value="P:protein histidyl modification to diphthamide"/>
    <property type="evidence" value="ECO:0007669"/>
    <property type="project" value="UniProtKB-UniPathway"/>
</dbReference>
<dbReference type="GeneID" id="36515273"/>
<evidence type="ECO:0000259" key="6">
    <source>
        <dbReference type="PROSITE" id="PS50076"/>
    </source>
</evidence>
<dbReference type="Pfam" id="PF00226">
    <property type="entry name" value="DnaJ"/>
    <property type="match status" value="1"/>
</dbReference>
<dbReference type="InterPro" id="IPR036671">
    <property type="entry name" value="DPH_MB_sf"/>
</dbReference>
<evidence type="ECO:0000256" key="1">
    <source>
        <dbReference type="ARBA" id="ARBA00003474"/>
    </source>
</evidence>
<dbReference type="CDD" id="cd06257">
    <property type="entry name" value="DnaJ"/>
    <property type="match status" value="1"/>
</dbReference>
<evidence type="ECO:0000256" key="3">
    <source>
        <dbReference type="ARBA" id="ARBA00021797"/>
    </source>
</evidence>